<protein>
    <submittedName>
        <fullName evidence="1">Uncharacterized protein</fullName>
    </submittedName>
</protein>
<dbReference type="InterPro" id="IPR023393">
    <property type="entry name" value="START-like_dom_sf"/>
</dbReference>
<dbReference type="SUPFAM" id="SSF55961">
    <property type="entry name" value="Bet v1-like"/>
    <property type="match status" value="1"/>
</dbReference>
<sequence length="172" mass="18342">MADTVGEEIAMRKTAQIQARVSMLMHATPAHIAHAFTDPGQLASFWLASSSGPLTLNSSVHWRFMVAGAEVDTIATRIDADCGLAWDWSDGTHVDISLEKLDGGAVAVTLIHDGFRGSAEDIIAAALDACEGYALVLADLKTLLEQGVSARIVRDKARLIARRKNIAFVAGD</sequence>
<evidence type="ECO:0000313" key="2">
    <source>
        <dbReference type="Proteomes" id="UP000092713"/>
    </source>
</evidence>
<dbReference type="Proteomes" id="UP000092713">
    <property type="component" value="Unassembled WGS sequence"/>
</dbReference>
<dbReference type="STRING" id="1747903.ASR47_1004196"/>
<name>A0A1A7BWG2_9BURK</name>
<organism evidence="1 2">
    <name type="scientific">Janthinobacterium psychrotolerans</name>
    <dbReference type="NCBI Taxonomy" id="1747903"/>
    <lineage>
        <taxon>Bacteria</taxon>
        <taxon>Pseudomonadati</taxon>
        <taxon>Pseudomonadota</taxon>
        <taxon>Betaproteobacteria</taxon>
        <taxon>Burkholderiales</taxon>
        <taxon>Oxalobacteraceae</taxon>
        <taxon>Janthinobacterium</taxon>
    </lineage>
</organism>
<dbReference type="RefSeq" id="WP_065309449.1">
    <property type="nucleotide sequence ID" value="NZ_LOCQ01000059.1"/>
</dbReference>
<reference evidence="1 2" key="1">
    <citation type="submission" date="2016-04" db="EMBL/GenBank/DDBJ databases">
        <title>Draft genome sequence of Janthinobacterium psychrotolerans sp. nov., isolated from freshwater sediments in Denmark.</title>
        <authorList>
            <person name="Gong X."/>
            <person name="Skrivergaard S."/>
            <person name="Korsgaard B.S."/>
            <person name="Schreiber L."/>
            <person name="Marshall I.P."/>
            <person name="Finster K."/>
            <person name="Schramm A."/>
        </authorList>
    </citation>
    <scope>NUCLEOTIDE SEQUENCE [LARGE SCALE GENOMIC DNA]</scope>
    <source>
        <strain evidence="1 2">S3-2</strain>
    </source>
</reference>
<dbReference type="OrthoDB" id="9803476at2"/>
<evidence type="ECO:0000313" key="1">
    <source>
        <dbReference type="EMBL" id="OBV37921.1"/>
    </source>
</evidence>
<keyword evidence="2" id="KW-1185">Reference proteome</keyword>
<gene>
    <name evidence="1" type="ORF">ASR47_1004196</name>
</gene>
<dbReference type="Gene3D" id="3.30.530.20">
    <property type="match status" value="1"/>
</dbReference>
<comment type="caution">
    <text evidence="1">The sequence shown here is derived from an EMBL/GenBank/DDBJ whole genome shotgun (WGS) entry which is preliminary data.</text>
</comment>
<dbReference type="AlphaFoldDB" id="A0A1A7BWG2"/>
<dbReference type="EMBL" id="LOCQ01000059">
    <property type="protein sequence ID" value="OBV37921.1"/>
    <property type="molecule type" value="Genomic_DNA"/>
</dbReference>
<accession>A0A1A7BWG2</accession>
<proteinExistence type="predicted"/>